<evidence type="ECO:0000313" key="2">
    <source>
        <dbReference type="Proteomes" id="UP000260983"/>
    </source>
</evidence>
<accession>A0A3E5B0A8</accession>
<sequence>MGREEEYRRLGLPADEIRKRRNDAYTNGVVEDLWKELFGLLVLPESEMSDLMQRALNYLYSLWKQLFNYRKMESIP</sequence>
<dbReference type="RefSeq" id="WP_117725626.1">
    <property type="nucleotide sequence ID" value="NZ_QSUL01000024.1"/>
</dbReference>
<proteinExistence type="predicted"/>
<dbReference type="EMBL" id="QSUL01000024">
    <property type="protein sequence ID" value="RGN30932.1"/>
    <property type="molecule type" value="Genomic_DNA"/>
</dbReference>
<protein>
    <recommendedName>
        <fullName evidence="3">Transposase</fullName>
    </recommendedName>
</protein>
<name>A0A3E5B0A8_9BACE</name>
<evidence type="ECO:0008006" key="3">
    <source>
        <dbReference type="Google" id="ProtNLM"/>
    </source>
</evidence>
<gene>
    <name evidence="1" type="ORF">DXB65_22395</name>
</gene>
<dbReference type="AlphaFoldDB" id="A0A3E5B0A8"/>
<dbReference type="Proteomes" id="UP000260983">
    <property type="component" value="Unassembled WGS sequence"/>
</dbReference>
<reference evidence="1 2" key="1">
    <citation type="submission" date="2018-08" db="EMBL/GenBank/DDBJ databases">
        <title>A genome reference for cultivated species of the human gut microbiota.</title>
        <authorList>
            <person name="Zou Y."/>
            <person name="Xue W."/>
            <person name="Luo G."/>
        </authorList>
    </citation>
    <scope>NUCLEOTIDE SEQUENCE [LARGE SCALE GENOMIC DNA]</scope>
    <source>
        <strain evidence="1 2">OM05-15BH</strain>
    </source>
</reference>
<comment type="caution">
    <text evidence="1">The sequence shown here is derived from an EMBL/GenBank/DDBJ whole genome shotgun (WGS) entry which is preliminary data.</text>
</comment>
<evidence type="ECO:0000313" key="1">
    <source>
        <dbReference type="EMBL" id="RGN30932.1"/>
    </source>
</evidence>
<organism evidence="1 2">
    <name type="scientific">Bacteroides oleiciplenus</name>
    <dbReference type="NCBI Taxonomy" id="626931"/>
    <lineage>
        <taxon>Bacteria</taxon>
        <taxon>Pseudomonadati</taxon>
        <taxon>Bacteroidota</taxon>
        <taxon>Bacteroidia</taxon>
        <taxon>Bacteroidales</taxon>
        <taxon>Bacteroidaceae</taxon>
        <taxon>Bacteroides</taxon>
    </lineage>
</organism>